<protein>
    <submittedName>
        <fullName evidence="1">Uncharacterized protein</fullName>
    </submittedName>
</protein>
<sequence>MGYNTINDVARYVSDIIRPGAKIYCEFNSAAGRHRPTVLKSPLGLVVLEPKDAPDAASGNIYTVVTAYTKRTAHGVLVGNVK</sequence>
<accession>A0ABD0B8D9</accession>
<dbReference type="Proteomes" id="UP000737420">
    <property type="component" value="Unassembled WGS sequence"/>
</dbReference>
<reference evidence="1 2" key="1">
    <citation type="submission" date="2021-07" db="EMBL/GenBank/DDBJ databases">
        <title>Draft genome sequence of carbapenem-resistant Aeromonas spp. in Japan.</title>
        <authorList>
            <person name="Maehana S."/>
            <person name="Suzuki M."/>
            <person name="Kitasato H."/>
        </authorList>
    </citation>
    <scope>NUCLEOTIDE SEQUENCE [LARGE SCALE GENOMIC DNA]</scope>
    <source>
        <strain evidence="1 2">KAM382</strain>
    </source>
</reference>
<name>A0ABD0B8D9_AERCA</name>
<evidence type="ECO:0000313" key="1">
    <source>
        <dbReference type="EMBL" id="GJB92349.1"/>
    </source>
</evidence>
<proteinExistence type="predicted"/>
<gene>
    <name evidence="1" type="ORF">KAM382_24100</name>
</gene>
<organism evidence="1 2">
    <name type="scientific">Aeromonas caviae</name>
    <name type="common">Aeromonas punctata</name>
    <dbReference type="NCBI Taxonomy" id="648"/>
    <lineage>
        <taxon>Bacteria</taxon>
        <taxon>Pseudomonadati</taxon>
        <taxon>Pseudomonadota</taxon>
        <taxon>Gammaproteobacteria</taxon>
        <taxon>Aeromonadales</taxon>
        <taxon>Aeromonadaceae</taxon>
        <taxon>Aeromonas</taxon>
    </lineage>
</organism>
<dbReference type="EMBL" id="BPOP01000022">
    <property type="protein sequence ID" value="GJB92349.1"/>
    <property type="molecule type" value="Genomic_DNA"/>
</dbReference>
<comment type="caution">
    <text evidence="1">The sequence shown here is derived from an EMBL/GenBank/DDBJ whole genome shotgun (WGS) entry which is preliminary data.</text>
</comment>
<dbReference type="AlphaFoldDB" id="A0ABD0B8D9"/>
<dbReference type="RefSeq" id="WP_223924504.1">
    <property type="nucleotide sequence ID" value="NZ_AP024404.1"/>
</dbReference>
<evidence type="ECO:0000313" key="2">
    <source>
        <dbReference type="Proteomes" id="UP000737420"/>
    </source>
</evidence>